<dbReference type="AlphaFoldDB" id="A0A9P0CYS3"/>
<name>A0A9P0CYS3_9CUCU</name>
<gene>
    <name evidence="2" type="ORF">PSYICH_LOCUS11582</name>
</gene>
<reference evidence="2" key="1">
    <citation type="submission" date="2022-01" db="EMBL/GenBank/DDBJ databases">
        <authorList>
            <person name="King R."/>
        </authorList>
    </citation>
    <scope>NUCLEOTIDE SEQUENCE</scope>
</reference>
<evidence type="ECO:0000313" key="2">
    <source>
        <dbReference type="EMBL" id="CAH1110866.1"/>
    </source>
</evidence>
<dbReference type="EMBL" id="OV651817">
    <property type="protein sequence ID" value="CAH1110866.1"/>
    <property type="molecule type" value="Genomic_DNA"/>
</dbReference>
<proteinExistence type="predicted"/>
<dbReference type="Proteomes" id="UP001153636">
    <property type="component" value="Chromosome 5"/>
</dbReference>
<sequence length="146" mass="17074">MSKENFNSSDCLARLHKIAEEIPSGVRRNEVESILPFMTSEELLPVTNSIIINAVKQKIDDFWNNYNISEKLKNLKEMQEKAPNEKAWRPTTGEVDVKPIIACALRERKKRLEEEIRRTKEKSDTLKSDLIYSREKLEKQILETNQ</sequence>
<feature type="coiled-coil region" evidence="1">
    <location>
        <begin position="102"/>
        <end position="129"/>
    </location>
</feature>
<evidence type="ECO:0000313" key="3">
    <source>
        <dbReference type="Proteomes" id="UP001153636"/>
    </source>
</evidence>
<protein>
    <submittedName>
        <fullName evidence="2">Uncharacterized protein</fullName>
    </submittedName>
</protein>
<keyword evidence="1" id="KW-0175">Coiled coil</keyword>
<organism evidence="2 3">
    <name type="scientific">Psylliodes chrysocephalus</name>
    <dbReference type="NCBI Taxonomy" id="3402493"/>
    <lineage>
        <taxon>Eukaryota</taxon>
        <taxon>Metazoa</taxon>
        <taxon>Ecdysozoa</taxon>
        <taxon>Arthropoda</taxon>
        <taxon>Hexapoda</taxon>
        <taxon>Insecta</taxon>
        <taxon>Pterygota</taxon>
        <taxon>Neoptera</taxon>
        <taxon>Endopterygota</taxon>
        <taxon>Coleoptera</taxon>
        <taxon>Polyphaga</taxon>
        <taxon>Cucujiformia</taxon>
        <taxon>Chrysomeloidea</taxon>
        <taxon>Chrysomelidae</taxon>
        <taxon>Galerucinae</taxon>
        <taxon>Alticini</taxon>
        <taxon>Psylliodes</taxon>
    </lineage>
</organism>
<evidence type="ECO:0000256" key="1">
    <source>
        <dbReference type="SAM" id="Coils"/>
    </source>
</evidence>
<dbReference type="OrthoDB" id="6771963at2759"/>
<accession>A0A9P0CYS3</accession>
<keyword evidence="3" id="KW-1185">Reference proteome</keyword>